<dbReference type="OMA" id="HEKPIRY"/>
<gene>
    <name evidence="2" type="ORF">UREG_06027</name>
</gene>
<evidence type="ECO:0000256" key="1">
    <source>
        <dbReference type="SAM" id="MobiDB-lite"/>
    </source>
</evidence>
<dbReference type="SUPFAM" id="SSF56112">
    <property type="entry name" value="Protein kinase-like (PK-like)"/>
    <property type="match status" value="1"/>
</dbReference>
<dbReference type="OrthoDB" id="3432781at2759"/>
<dbReference type="RefSeq" id="XP_002585338.1">
    <property type="nucleotide sequence ID" value="XM_002585292.1"/>
</dbReference>
<evidence type="ECO:0000313" key="2">
    <source>
        <dbReference type="EMBL" id="EEP81185.1"/>
    </source>
</evidence>
<dbReference type="InParanoid" id="C4JU88"/>
<organism evidence="2 3">
    <name type="scientific">Uncinocarpus reesii (strain UAMH 1704)</name>
    <dbReference type="NCBI Taxonomy" id="336963"/>
    <lineage>
        <taxon>Eukaryota</taxon>
        <taxon>Fungi</taxon>
        <taxon>Dikarya</taxon>
        <taxon>Ascomycota</taxon>
        <taxon>Pezizomycotina</taxon>
        <taxon>Eurotiomycetes</taxon>
        <taxon>Eurotiomycetidae</taxon>
        <taxon>Onygenales</taxon>
        <taxon>Onygenaceae</taxon>
        <taxon>Uncinocarpus</taxon>
    </lineage>
</organism>
<sequence length="269" mass="31331">MIGRWLSDLPMDDPARKSTSKPMLRRFILHTKPIKYLHLLGSGTEGVVYRVEIEGKEYAIKVFRNWTYTGTKLKGRAQHYTFPIANEARAFARLDSIGQNGTWAVKCHGWMKISGRQRLKSMREYTCWAIVKDYLPHPVSISDIPEIRRKMKIARKALIHPSDTQPCNYRDSFFVDLGRVKTHPYPPQMWSNRERREFFTWFDGYASRWEVSVRDGSVVEGWLNQEFKRSIAEVEARNKRDEAAKQRKLLATVPDATADDQSDWTSNSS</sequence>
<evidence type="ECO:0000313" key="3">
    <source>
        <dbReference type="Proteomes" id="UP000002058"/>
    </source>
</evidence>
<keyword evidence="3" id="KW-1185">Reference proteome</keyword>
<dbReference type="VEuPathDB" id="FungiDB:UREG_06027"/>
<dbReference type="GeneID" id="8438933"/>
<proteinExistence type="predicted"/>
<dbReference type="InterPro" id="IPR025213">
    <property type="entry name" value="Sim4_Fta2"/>
</dbReference>
<reference evidence="3" key="1">
    <citation type="journal article" date="2009" name="Genome Res.">
        <title>Comparative genomic analyses of the human fungal pathogens Coccidioides and their relatives.</title>
        <authorList>
            <person name="Sharpton T.J."/>
            <person name="Stajich J.E."/>
            <person name="Rounsley S.D."/>
            <person name="Gardner M.J."/>
            <person name="Wortman J.R."/>
            <person name="Jordar V.S."/>
            <person name="Maiti R."/>
            <person name="Kodira C.D."/>
            <person name="Neafsey D.E."/>
            <person name="Zeng Q."/>
            <person name="Hung C.-Y."/>
            <person name="McMahan C."/>
            <person name="Muszewska A."/>
            <person name="Grynberg M."/>
            <person name="Mandel M.A."/>
            <person name="Kellner E.M."/>
            <person name="Barker B.M."/>
            <person name="Galgiani J.N."/>
            <person name="Orbach M.J."/>
            <person name="Kirkland T.N."/>
            <person name="Cole G.T."/>
            <person name="Henn M.R."/>
            <person name="Birren B.W."/>
            <person name="Taylor J.W."/>
        </authorList>
    </citation>
    <scope>NUCLEOTIDE SEQUENCE [LARGE SCALE GENOMIC DNA]</scope>
    <source>
        <strain evidence="3">UAMH 1704</strain>
    </source>
</reference>
<dbReference type="HOGENOM" id="CLU_088683_0_0_1"/>
<dbReference type="Proteomes" id="UP000002058">
    <property type="component" value="Unassembled WGS sequence"/>
</dbReference>
<feature type="region of interest" description="Disordered" evidence="1">
    <location>
        <begin position="235"/>
        <end position="269"/>
    </location>
</feature>
<accession>C4JU88</accession>
<dbReference type="Pfam" id="PF13095">
    <property type="entry name" value="FTA2"/>
    <property type="match status" value="1"/>
</dbReference>
<dbReference type="InterPro" id="IPR011009">
    <property type="entry name" value="Kinase-like_dom_sf"/>
</dbReference>
<protein>
    <recommendedName>
        <fullName evidence="4">Protein kinase domain-containing protein</fullName>
    </recommendedName>
</protein>
<evidence type="ECO:0008006" key="4">
    <source>
        <dbReference type="Google" id="ProtNLM"/>
    </source>
</evidence>
<feature type="compositionally biased region" description="Basic and acidic residues" evidence="1">
    <location>
        <begin position="235"/>
        <end position="245"/>
    </location>
</feature>
<dbReference type="eggNOG" id="ENOG502T0VF">
    <property type="taxonomic scope" value="Eukaryota"/>
</dbReference>
<dbReference type="AlphaFoldDB" id="C4JU88"/>
<name>C4JU88_UNCRE</name>
<dbReference type="KEGG" id="ure:UREG_06027"/>
<dbReference type="EMBL" id="CH476617">
    <property type="protein sequence ID" value="EEP81185.1"/>
    <property type="molecule type" value="Genomic_DNA"/>
</dbReference>